<proteinExistence type="predicted"/>
<dbReference type="STRING" id="1280941.HY2_05460"/>
<protein>
    <submittedName>
        <fullName evidence="3">Uncharacterized protein</fullName>
    </submittedName>
</protein>
<dbReference type="eggNOG" id="COG3569">
    <property type="taxonomic scope" value="Bacteria"/>
</dbReference>
<dbReference type="InterPro" id="IPR049331">
    <property type="entry name" value="Top1B_N_bact"/>
</dbReference>
<dbReference type="AlphaFoldDB" id="A0A062TTT4"/>
<dbReference type="SUPFAM" id="SSF55869">
    <property type="entry name" value="DNA topoisomerase I domain"/>
    <property type="match status" value="1"/>
</dbReference>
<dbReference type="Proteomes" id="UP000249123">
    <property type="component" value="Unassembled WGS sequence"/>
</dbReference>
<dbReference type="Gene3D" id="1.10.132.120">
    <property type="match status" value="1"/>
</dbReference>
<dbReference type="RefSeq" id="WP_051595096.1">
    <property type="nucleotide sequence ID" value="NZ_AWFA01000067.1"/>
</dbReference>
<dbReference type="InterPro" id="IPR014711">
    <property type="entry name" value="TopoI_cat_a-hlx-sub_euk"/>
</dbReference>
<dbReference type="InterPro" id="IPR013500">
    <property type="entry name" value="TopoI_cat_euk"/>
</dbReference>
<feature type="domain" description="DNA topoisomerase IB N-terminal" evidence="2">
    <location>
        <begin position="40"/>
        <end position="87"/>
    </location>
</feature>
<sequence>MAFSADQETLCREGMTAEAIGLVRADPAGPGWTRRRCGKGFTYQDQDGNTLSGKRAERCRALVLPPAWNDIWICPNPRGHIQATGRDDAGRLQYRYHPTWSATRSSAKFDDLLAFGHALPELRRRVRHDLTYSDCPREIRIAAIVRLLDRGALRIGQCGRKTYGAVSLRKSHVTVEGHKVVCAYKAKGGVPRRVSVRDRLLAKTIASLMEEKGVFVFRSRRVRPAAQDVNAYIQETLGLPFTAKDFRTWKGSVAAADALCKAERVTVKALTEAAAKALGNTPAIAKSSYIHPVLLDMARDKQRPSDLREDMCELTGEDLLLAVLETDPALH</sequence>
<organism evidence="3 4">
    <name type="scientific">Hyphomonas pacifica</name>
    <dbReference type="NCBI Taxonomy" id="1280941"/>
    <lineage>
        <taxon>Bacteria</taxon>
        <taxon>Pseudomonadati</taxon>
        <taxon>Pseudomonadota</taxon>
        <taxon>Alphaproteobacteria</taxon>
        <taxon>Hyphomonadales</taxon>
        <taxon>Hyphomonadaceae</taxon>
        <taxon>Hyphomonas</taxon>
    </lineage>
</organism>
<dbReference type="GO" id="GO:0003677">
    <property type="term" value="F:DNA binding"/>
    <property type="evidence" value="ECO:0007669"/>
    <property type="project" value="InterPro"/>
</dbReference>
<evidence type="ECO:0000313" key="4">
    <source>
        <dbReference type="Proteomes" id="UP000249123"/>
    </source>
</evidence>
<dbReference type="OrthoDB" id="9778962at2"/>
<comment type="caution">
    <text evidence="3">The sequence shown here is derived from an EMBL/GenBank/DDBJ whole genome shotgun (WGS) entry which is preliminary data.</text>
</comment>
<dbReference type="GO" id="GO:0006265">
    <property type="term" value="P:DNA topological change"/>
    <property type="evidence" value="ECO:0007669"/>
    <property type="project" value="InterPro"/>
</dbReference>
<accession>A0A062TTT4</accession>
<dbReference type="Gene3D" id="3.30.66.10">
    <property type="entry name" value="DNA topoisomerase I domain"/>
    <property type="match status" value="1"/>
</dbReference>
<evidence type="ECO:0000259" key="2">
    <source>
        <dbReference type="Pfam" id="PF21338"/>
    </source>
</evidence>
<dbReference type="Pfam" id="PF01028">
    <property type="entry name" value="Topoisom_I"/>
    <property type="match status" value="1"/>
</dbReference>
<dbReference type="InterPro" id="IPR011010">
    <property type="entry name" value="DNA_brk_join_enz"/>
</dbReference>
<reference evidence="3 4" key="1">
    <citation type="submission" date="2013-04" db="EMBL/GenBank/DDBJ databases">
        <title>Hyphomonas sp. T24B3 Genome Sequencing.</title>
        <authorList>
            <person name="Lai Q."/>
            <person name="Shao Z."/>
        </authorList>
    </citation>
    <scope>NUCLEOTIDE SEQUENCE [LARGE SCALE GENOMIC DNA]</scope>
    <source>
        <strain evidence="3 4">T24B3</strain>
    </source>
</reference>
<dbReference type="EMBL" id="AWFB01000089">
    <property type="protein sequence ID" value="RAN30449.1"/>
    <property type="molecule type" value="Genomic_DNA"/>
</dbReference>
<dbReference type="InterPro" id="IPR035447">
    <property type="entry name" value="DNA_topo_I_N_sf"/>
</dbReference>
<dbReference type="Gene3D" id="3.90.15.10">
    <property type="entry name" value="Topoisomerase I, Chain A, domain 3"/>
    <property type="match status" value="1"/>
</dbReference>
<evidence type="ECO:0000259" key="1">
    <source>
        <dbReference type="Pfam" id="PF01028"/>
    </source>
</evidence>
<dbReference type="SUPFAM" id="SSF56349">
    <property type="entry name" value="DNA breaking-rejoining enzymes"/>
    <property type="match status" value="1"/>
</dbReference>
<evidence type="ECO:0000313" key="3">
    <source>
        <dbReference type="EMBL" id="RAN30449.1"/>
    </source>
</evidence>
<name>A0A062TTT4_9PROT</name>
<feature type="domain" description="DNA topoisomerase I catalytic core eukaryotic-type" evidence="1">
    <location>
        <begin position="104"/>
        <end position="277"/>
    </location>
</feature>
<dbReference type="Pfam" id="PF21338">
    <property type="entry name" value="Top1B_N_bact"/>
    <property type="match status" value="1"/>
</dbReference>
<dbReference type="GO" id="GO:0003917">
    <property type="term" value="F:DNA topoisomerase type I (single strand cut, ATP-independent) activity"/>
    <property type="evidence" value="ECO:0007669"/>
    <property type="project" value="InterPro"/>
</dbReference>
<gene>
    <name evidence="3" type="ORF">HY3_06435</name>
</gene>
<keyword evidence="4" id="KW-1185">Reference proteome</keyword>